<accession>A0ABV5WQU7</accession>
<proteinExistence type="predicted"/>
<comment type="caution">
    <text evidence="1">The sequence shown here is derived from an EMBL/GenBank/DDBJ whole genome shotgun (WGS) entry which is preliminary data.</text>
</comment>
<protein>
    <submittedName>
        <fullName evidence="1">DNA replication protein</fullName>
    </submittedName>
</protein>
<keyword evidence="2" id="KW-1185">Reference proteome</keyword>
<dbReference type="RefSeq" id="WP_137643723.1">
    <property type="nucleotide sequence ID" value="NZ_BJEA01000024.1"/>
</dbReference>
<reference evidence="1 2" key="1">
    <citation type="submission" date="2024-09" db="EMBL/GenBank/DDBJ databases">
        <authorList>
            <person name="Sun Q."/>
            <person name="Mori K."/>
        </authorList>
    </citation>
    <scope>NUCLEOTIDE SEQUENCE [LARGE SCALE GENOMIC DNA]</scope>
    <source>
        <strain evidence="1 2">TBRC 4576</strain>
    </source>
</reference>
<evidence type="ECO:0000313" key="1">
    <source>
        <dbReference type="EMBL" id="MFB9768529.1"/>
    </source>
</evidence>
<dbReference type="EMBL" id="JBHLZY010000004">
    <property type="protein sequence ID" value="MFB9768529.1"/>
    <property type="molecule type" value="Genomic_DNA"/>
</dbReference>
<gene>
    <name evidence="1" type="ORF">ACFFLI_01425</name>
</gene>
<sequence length="123" mass="13651">MPLTMTEFKVLSILPRGAGYPMTTSNICKVTQLKVRDVRAAVSVLISQYGVPIVANRNGRNMGMFIATNQDELNVGIAAFKSQVATMNARIRAVEQANIDEWEKTLRPDIQRLTDDIQRTQGA</sequence>
<organism evidence="1 2">
    <name type="scientific">Lactiplantibacillus modestisalitolerans</name>
    <dbReference type="NCBI Taxonomy" id="1457219"/>
    <lineage>
        <taxon>Bacteria</taxon>
        <taxon>Bacillati</taxon>
        <taxon>Bacillota</taxon>
        <taxon>Bacilli</taxon>
        <taxon>Lactobacillales</taxon>
        <taxon>Lactobacillaceae</taxon>
        <taxon>Lactiplantibacillus</taxon>
    </lineage>
</organism>
<name>A0ABV5WQU7_9LACO</name>
<dbReference type="Proteomes" id="UP001589691">
    <property type="component" value="Unassembled WGS sequence"/>
</dbReference>
<evidence type="ECO:0000313" key="2">
    <source>
        <dbReference type="Proteomes" id="UP001589691"/>
    </source>
</evidence>